<comment type="subcellular location">
    <subcellularLocation>
        <location evidence="1 8">Cell membrane</location>
        <topology evidence="1 8">Multi-pass membrane protein</topology>
    </subcellularLocation>
</comment>
<comment type="caution">
    <text evidence="9">The sequence shown here is derived from an EMBL/GenBank/DDBJ whole genome shotgun (WGS) entry which is preliminary data.</text>
</comment>
<dbReference type="GO" id="GO:0043025">
    <property type="term" value="C:neuronal cell body"/>
    <property type="evidence" value="ECO:0007669"/>
    <property type="project" value="TreeGrafter"/>
</dbReference>
<accession>A0A834IKR6</accession>
<dbReference type="GO" id="GO:0008049">
    <property type="term" value="P:male courtship behavior"/>
    <property type="evidence" value="ECO:0007669"/>
    <property type="project" value="TreeGrafter"/>
</dbReference>
<keyword evidence="4 8" id="KW-1133">Transmembrane helix</keyword>
<keyword evidence="2 8" id="KW-1003">Cell membrane</keyword>
<evidence type="ECO:0000256" key="6">
    <source>
        <dbReference type="ARBA" id="ARBA00023170"/>
    </source>
</evidence>
<dbReference type="Pfam" id="PF08395">
    <property type="entry name" value="7tm_7"/>
    <property type="match status" value="1"/>
</dbReference>
<dbReference type="GO" id="GO:0007635">
    <property type="term" value="P:chemosensory behavior"/>
    <property type="evidence" value="ECO:0007669"/>
    <property type="project" value="TreeGrafter"/>
</dbReference>
<evidence type="ECO:0000313" key="10">
    <source>
        <dbReference type="Proteomes" id="UP000625711"/>
    </source>
</evidence>
<evidence type="ECO:0000256" key="8">
    <source>
        <dbReference type="RuleBase" id="RU363108"/>
    </source>
</evidence>
<dbReference type="PANTHER" id="PTHR21143">
    <property type="entry name" value="INVERTEBRATE GUSTATORY RECEPTOR"/>
    <property type="match status" value="1"/>
</dbReference>
<comment type="similarity">
    <text evidence="8">Belongs to the insect chemoreceptor superfamily. Gustatory receptor (GR) family.</text>
</comment>
<evidence type="ECO:0000256" key="2">
    <source>
        <dbReference type="ARBA" id="ARBA00022475"/>
    </source>
</evidence>
<reference evidence="9" key="1">
    <citation type="submission" date="2020-08" db="EMBL/GenBank/DDBJ databases">
        <title>Genome sequencing and assembly of the red palm weevil Rhynchophorus ferrugineus.</title>
        <authorList>
            <person name="Dias G.B."/>
            <person name="Bergman C.M."/>
            <person name="Manee M."/>
        </authorList>
    </citation>
    <scope>NUCLEOTIDE SEQUENCE</scope>
    <source>
        <strain evidence="9">AA-2017</strain>
        <tissue evidence="9">Whole larva</tissue>
    </source>
</reference>
<feature type="transmembrane region" description="Helical" evidence="8">
    <location>
        <begin position="133"/>
        <end position="156"/>
    </location>
</feature>
<evidence type="ECO:0000256" key="4">
    <source>
        <dbReference type="ARBA" id="ARBA00022989"/>
    </source>
</evidence>
<keyword evidence="5 8" id="KW-0472">Membrane</keyword>
<dbReference type="InterPro" id="IPR013604">
    <property type="entry name" value="7TM_chemorcpt"/>
</dbReference>
<evidence type="ECO:0000256" key="3">
    <source>
        <dbReference type="ARBA" id="ARBA00022692"/>
    </source>
</evidence>
<keyword evidence="3 8" id="KW-0812">Transmembrane</keyword>
<keyword evidence="10" id="KW-1185">Reference proteome</keyword>
<comment type="caution">
    <text evidence="8">Lacks conserved residue(s) required for the propagation of feature annotation.</text>
</comment>
<comment type="function">
    <text evidence="8">Gustatory receptor which mediates acceptance or avoidance behavior, depending on its substrates.</text>
</comment>
<evidence type="ECO:0000256" key="7">
    <source>
        <dbReference type="ARBA" id="ARBA00023224"/>
    </source>
</evidence>
<feature type="transmembrane region" description="Helical" evidence="8">
    <location>
        <begin position="39"/>
        <end position="58"/>
    </location>
</feature>
<feature type="transmembrane region" description="Helical" evidence="8">
    <location>
        <begin position="307"/>
        <end position="327"/>
    </location>
</feature>
<dbReference type="GO" id="GO:0007165">
    <property type="term" value="P:signal transduction"/>
    <property type="evidence" value="ECO:0007669"/>
    <property type="project" value="UniProtKB-KW"/>
</dbReference>
<dbReference type="PANTHER" id="PTHR21143:SF104">
    <property type="entry name" value="GUSTATORY RECEPTOR 8A-RELATED"/>
    <property type="match status" value="1"/>
</dbReference>
<dbReference type="Proteomes" id="UP000625711">
    <property type="component" value="Unassembled WGS sequence"/>
</dbReference>
<evidence type="ECO:0000256" key="5">
    <source>
        <dbReference type="ARBA" id="ARBA00023136"/>
    </source>
</evidence>
<feature type="transmembrane region" description="Helical" evidence="8">
    <location>
        <begin position="162"/>
        <end position="182"/>
    </location>
</feature>
<keyword evidence="6 8" id="KW-0675">Receptor</keyword>
<sequence>MNSSRVSPVEKENVLNKKKYRLQYNNLKKFFLLIKQRRIVYPLTGLLLALVLYGYGYCVSGKQKEFADFHPVLQTMEYVSNFLLTASIVITVLYLPQNSKNFYEFFTALYPEGNKLLVPLLAMKKNHFWRNFLLCNLCIVSLISFNAWFFLVNFGWQIYKFIIFRDLEFCVYNLLLLFLLALTRKLELRFAELNDILKYKTENFLKSNMARKRNVPPPDPTSLAFILNSEHFYSGQQYLFSFYGDQIQKEGEKTTKICFYLLNKVSITPSNDDERLVQEELKLLAFQSYSKIPCISAGGFFDVNFRVLGLMISSITSYLMVIIQFLLRPHN</sequence>
<proteinExistence type="inferred from homology"/>
<dbReference type="AlphaFoldDB" id="A0A834IKR6"/>
<name>A0A834IKR6_RHYFE</name>
<dbReference type="EMBL" id="JAACXV010000232">
    <property type="protein sequence ID" value="KAF7281614.1"/>
    <property type="molecule type" value="Genomic_DNA"/>
</dbReference>
<organism evidence="9 10">
    <name type="scientific">Rhynchophorus ferrugineus</name>
    <name type="common">Red palm weevil</name>
    <name type="synonym">Curculio ferrugineus</name>
    <dbReference type="NCBI Taxonomy" id="354439"/>
    <lineage>
        <taxon>Eukaryota</taxon>
        <taxon>Metazoa</taxon>
        <taxon>Ecdysozoa</taxon>
        <taxon>Arthropoda</taxon>
        <taxon>Hexapoda</taxon>
        <taxon>Insecta</taxon>
        <taxon>Pterygota</taxon>
        <taxon>Neoptera</taxon>
        <taxon>Endopterygota</taxon>
        <taxon>Coleoptera</taxon>
        <taxon>Polyphaga</taxon>
        <taxon>Cucujiformia</taxon>
        <taxon>Curculionidae</taxon>
        <taxon>Dryophthorinae</taxon>
        <taxon>Rhynchophorus</taxon>
    </lineage>
</organism>
<dbReference type="GO" id="GO:0050909">
    <property type="term" value="P:sensory perception of taste"/>
    <property type="evidence" value="ECO:0007669"/>
    <property type="project" value="InterPro"/>
</dbReference>
<gene>
    <name evidence="9" type="ORF">GWI33_004478</name>
</gene>
<dbReference type="OrthoDB" id="6769782at2759"/>
<dbReference type="GO" id="GO:0030424">
    <property type="term" value="C:axon"/>
    <property type="evidence" value="ECO:0007669"/>
    <property type="project" value="TreeGrafter"/>
</dbReference>
<keyword evidence="7 8" id="KW-0807">Transducer</keyword>
<evidence type="ECO:0000256" key="1">
    <source>
        <dbReference type="ARBA" id="ARBA00004651"/>
    </source>
</evidence>
<dbReference type="GO" id="GO:0005886">
    <property type="term" value="C:plasma membrane"/>
    <property type="evidence" value="ECO:0007669"/>
    <property type="project" value="UniProtKB-SubCell"/>
</dbReference>
<evidence type="ECO:0000313" key="9">
    <source>
        <dbReference type="EMBL" id="KAF7281614.1"/>
    </source>
</evidence>
<feature type="transmembrane region" description="Helical" evidence="8">
    <location>
        <begin position="78"/>
        <end position="95"/>
    </location>
</feature>
<protein>
    <recommendedName>
        <fullName evidence="8">Gustatory receptor</fullName>
    </recommendedName>
</protein>
<dbReference type="GO" id="GO:0030425">
    <property type="term" value="C:dendrite"/>
    <property type="evidence" value="ECO:0007669"/>
    <property type="project" value="TreeGrafter"/>
</dbReference>